<feature type="region of interest" description="Disordered" evidence="7">
    <location>
        <begin position="689"/>
        <end position="708"/>
    </location>
</feature>
<comment type="catalytic activity">
    <reaction evidence="6">
        <text>a 1,2-diacyl-sn-glycero-3-phospho-(1D-myo-inositol-4,5-bisphosphate) + H2O = 1D-myo-inositol 1,4,5-trisphosphate + a 1,2-diacyl-sn-glycerol + H(+)</text>
        <dbReference type="Rhea" id="RHEA:33179"/>
        <dbReference type="ChEBI" id="CHEBI:15377"/>
        <dbReference type="ChEBI" id="CHEBI:15378"/>
        <dbReference type="ChEBI" id="CHEBI:17815"/>
        <dbReference type="ChEBI" id="CHEBI:58456"/>
        <dbReference type="ChEBI" id="CHEBI:203600"/>
        <dbReference type="EC" id="3.1.4.11"/>
    </reaction>
</comment>
<evidence type="ECO:0000256" key="5">
    <source>
        <dbReference type="ARBA" id="ARBA00023224"/>
    </source>
</evidence>
<dbReference type="SMART" id="SM00239">
    <property type="entry name" value="C2"/>
    <property type="match status" value="1"/>
</dbReference>
<keyword evidence="4 6" id="KW-0443">Lipid metabolism</keyword>
<feature type="compositionally biased region" description="Low complexity" evidence="7">
    <location>
        <begin position="727"/>
        <end position="736"/>
    </location>
</feature>
<dbReference type="Pfam" id="PF00387">
    <property type="entry name" value="PI-PLC-Y"/>
    <property type="match status" value="1"/>
</dbReference>
<keyword evidence="5" id="KW-0807">Transducer</keyword>
<gene>
    <name evidence="11" type="ORF">VKT23_001018</name>
</gene>
<protein>
    <recommendedName>
        <fullName evidence="1 6">Phosphoinositide phospholipase C</fullName>
        <ecNumber evidence="1 6">3.1.4.11</ecNumber>
    </recommendedName>
</protein>
<dbReference type="SUPFAM" id="SSF50729">
    <property type="entry name" value="PH domain-like"/>
    <property type="match status" value="1"/>
</dbReference>
<evidence type="ECO:0000256" key="6">
    <source>
        <dbReference type="RuleBase" id="RU361133"/>
    </source>
</evidence>
<dbReference type="Gene3D" id="2.60.40.150">
    <property type="entry name" value="C2 domain"/>
    <property type="match status" value="1"/>
</dbReference>
<keyword evidence="12" id="KW-1185">Reference proteome</keyword>
<evidence type="ECO:0000256" key="4">
    <source>
        <dbReference type="ARBA" id="ARBA00023098"/>
    </source>
</evidence>
<dbReference type="PROSITE" id="PS50004">
    <property type="entry name" value="C2"/>
    <property type="match status" value="1"/>
</dbReference>
<evidence type="ECO:0000259" key="10">
    <source>
        <dbReference type="PROSITE" id="PS50222"/>
    </source>
</evidence>
<evidence type="ECO:0000256" key="3">
    <source>
        <dbReference type="ARBA" id="ARBA00022963"/>
    </source>
</evidence>
<feature type="region of interest" description="Disordered" evidence="7">
    <location>
        <begin position="161"/>
        <end position="204"/>
    </location>
</feature>
<keyword evidence="2 6" id="KW-0378">Hydrolase</keyword>
<accession>A0ABR1K6X5</accession>
<dbReference type="InterPro" id="IPR011993">
    <property type="entry name" value="PH-like_dom_sf"/>
</dbReference>
<keyword evidence="3 6" id="KW-0442">Lipid degradation</keyword>
<dbReference type="PRINTS" id="PR00390">
    <property type="entry name" value="PHPHLIPASEC"/>
</dbReference>
<dbReference type="SUPFAM" id="SSF51695">
    <property type="entry name" value="PLC-like phosphodiesterases"/>
    <property type="match status" value="1"/>
</dbReference>
<feature type="domain" description="PI-PLC Y-box" evidence="9">
    <location>
        <begin position="1028"/>
        <end position="1143"/>
    </location>
</feature>
<feature type="region of interest" description="Disordered" evidence="7">
    <location>
        <begin position="106"/>
        <end position="141"/>
    </location>
</feature>
<dbReference type="InterPro" id="IPR000909">
    <property type="entry name" value="PLipase_C_PInositol-sp_X_dom"/>
</dbReference>
<dbReference type="PROSITE" id="PS50008">
    <property type="entry name" value="PIPLC_Y_DOMAIN"/>
    <property type="match status" value="1"/>
</dbReference>
<feature type="compositionally biased region" description="Pro residues" evidence="7">
    <location>
        <begin position="605"/>
        <end position="615"/>
    </location>
</feature>
<dbReference type="PROSITE" id="PS50007">
    <property type="entry name" value="PIPLC_X_DOMAIN"/>
    <property type="match status" value="1"/>
</dbReference>
<feature type="compositionally biased region" description="Low complexity" evidence="7">
    <location>
        <begin position="616"/>
        <end position="630"/>
    </location>
</feature>
<dbReference type="EMBL" id="JBANRG010000001">
    <property type="protein sequence ID" value="KAK7472912.1"/>
    <property type="molecule type" value="Genomic_DNA"/>
</dbReference>
<dbReference type="InterPro" id="IPR017946">
    <property type="entry name" value="PLC-like_Pdiesterase_TIM-brl"/>
</dbReference>
<dbReference type="Proteomes" id="UP001498398">
    <property type="component" value="Unassembled WGS sequence"/>
</dbReference>
<dbReference type="PROSITE" id="PS50222">
    <property type="entry name" value="EF_HAND_2"/>
    <property type="match status" value="1"/>
</dbReference>
<evidence type="ECO:0000259" key="9">
    <source>
        <dbReference type="PROSITE" id="PS50008"/>
    </source>
</evidence>
<feature type="compositionally biased region" description="Polar residues" evidence="7">
    <location>
        <begin position="1"/>
        <end position="20"/>
    </location>
</feature>
<feature type="domain" description="EF-hand" evidence="10">
    <location>
        <begin position="501"/>
        <end position="536"/>
    </location>
</feature>
<feature type="region of interest" description="Disordered" evidence="7">
    <location>
        <begin position="930"/>
        <end position="1021"/>
    </location>
</feature>
<dbReference type="InterPro" id="IPR011992">
    <property type="entry name" value="EF-hand-dom_pair"/>
</dbReference>
<dbReference type="Pfam" id="PF00388">
    <property type="entry name" value="PI-PLC-X"/>
    <property type="match status" value="1"/>
</dbReference>
<dbReference type="SMART" id="SM00148">
    <property type="entry name" value="PLCXc"/>
    <property type="match status" value="1"/>
</dbReference>
<dbReference type="PANTHER" id="PTHR10336">
    <property type="entry name" value="PHOSPHOINOSITIDE-SPECIFIC PHOSPHOLIPASE C FAMILY PROTEIN"/>
    <property type="match status" value="1"/>
</dbReference>
<evidence type="ECO:0000313" key="12">
    <source>
        <dbReference type="Proteomes" id="UP001498398"/>
    </source>
</evidence>
<dbReference type="CDD" id="cd08598">
    <property type="entry name" value="PI-PLC1c_yeast"/>
    <property type="match status" value="1"/>
</dbReference>
<dbReference type="Gene3D" id="3.20.20.190">
    <property type="entry name" value="Phosphatidylinositol (PI) phosphodiesterase"/>
    <property type="match status" value="1"/>
</dbReference>
<proteinExistence type="predicted"/>
<dbReference type="CDD" id="cd00275">
    <property type="entry name" value="C2_PLC_like"/>
    <property type="match status" value="1"/>
</dbReference>
<feature type="region of interest" description="Disordered" evidence="7">
    <location>
        <begin position="1"/>
        <end position="79"/>
    </location>
</feature>
<dbReference type="InterPro" id="IPR002048">
    <property type="entry name" value="EF_hand_dom"/>
</dbReference>
<evidence type="ECO:0000259" key="8">
    <source>
        <dbReference type="PROSITE" id="PS50004"/>
    </source>
</evidence>
<evidence type="ECO:0000256" key="2">
    <source>
        <dbReference type="ARBA" id="ARBA00022801"/>
    </source>
</evidence>
<sequence length="1337" mass="149380">MSSNVTEIDQPVIESTSEATPQREEGPQLSDSTKTNTPLNRSSTGFWKLKSRRLSEQLAPSSLSNPEPKDTDGSDSLNSITRSFRRSSTLGLVTPAAPKRALKRARNLLTTSGKPLDDIRGAVPGLNEDNTETNEEKPGVLRRHSTKLRKSIKRTFRDVSRSFRTTSAPEPEVLAGTKTSSERRRSLASPSSTLQTRTRHGRSYSEVIGRQQPTIEVSSPLSSLPASPVSVEPTHAAQVPAIPVDSPPSPLSVNNTLRSDSIVPTLHTPSHLSSLPSAVTDVEVPGLLQQGTSLTKISSKKPSKHTQLVFRIDTMRGMIIWETPAKDEDYTLPMEDSKKTKTKFIPVENIRELRTGQMTLTHLNQYGMDPSKYMDRWMTLIYVVSAVAARNSVLPLSLPLPISASSKYAYSGQSYKVLHLLAPSIDVKVMWERALGEMMGTWAGLSEFGGGLNRDRAMEEMRKGLWERTYWDGINRSDSDNEVRMTFGGIENLCRRLNVRMGTEEVRRLFDQADLGHKGHLSFEDFRRFVKLLKARPELIRLYKKLLKRANQSSVHKFTFDVFEYFMREEQKSTLPTPDLKAIFDRYSEEKSDPDEDDVLFNTPSTPPRSLPSPLQPSAMLSLPSSSSPTLPTPPPSSFSTPNLAPKDLTAEEFLPSVSGEESLKPPIRVMSPESFASFLLSSDNPTLLESSGTTAAESHHHSHPRHRVLDHLPGHLHERDKFVAQPSTTPSTTTTIRPQPLSELSHDMTRPLSEYYISSSHNTYLLGHQLVGVSTTEGYVRALLSGCRSVEVDIYDSDTGPQIFHGKTLTSKVSLREVCEVIMSYGFVASDYPIIISAEVHCGYVGQGQIAQVMKEVFGWRLVRKKLPAQERQEASEEDLVEDLLKDWEMEELPSPEDLKGRIMLKTKNLFLAARKDSKDVQLILSPSLSPGDIPTPTGITGLDTSTSSVSDTDILGRKPSHRENESVNDFEQGFRRARSLMQRARNRKPRTKSPPSSYSPASTSPKGRRKSLSPDPRQRLKMNPALLPLLVYTVGVKFRGINRKEEYAANEMFSLSENRANKMLKAGMVDLIKHSRGHLVRIYPKGTRVSSTNYEPHRYWGAGAQLVAINWQTFDIGNIINQSMFQRNGRSGYVLKPLPLREPHKDALTRWKDRSFDVTIISAQQLPLPRDEDGREILDKSYADPYVEVTLHIPEWPSPTPSWAAPNSIASGLMRASNAASAFANTASENASTQPSSPAPSPYKVSFRTSAVKNNRFNPIWEEKLRIPFTCVEGMEELVFATFSIRQEGKDDEEPLAMFCANLGCLQHGFRHLPLHDAQMVQYLFSTLFVKIKIS</sequence>
<name>A0ABR1K6X5_9AGAR</name>
<feature type="compositionally biased region" description="Low complexity" evidence="7">
    <location>
        <begin position="995"/>
        <end position="1007"/>
    </location>
</feature>
<dbReference type="InterPro" id="IPR035892">
    <property type="entry name" value="C2_domain_sf"/>
</dbReference>
<feature type="domain" description="C2" evidence="8">
    <location>
        <begin position="1139"/>
        <end position="1319"/>
    </location>
</feature>
<reference evidence="11 12" key="1">
    <citation type="submission" date="2024-01" db="EMBL/GenBank/DDBJ databases">
        <title>A draft genome for the cacao thread blight pathogen Marasmiellus scandens.</title>
        <authorList>
            <person name="Baruah I.K."/>
            <person name="Leung J."/>
            <person name="Bukari Y."/>
            <person name="Amoako-Attah I."/>
            <person name="Meinhardt L.W."/>
            <person name="Bailey B.A."/>
            <person name="Cohen S.P."/>
        </authorList>
    </citation>
    <scope>NUCLEOTIDE SEQUENCE [LARGE SCALE GENOMIC DNA]</scope>
    <source>
        <strain evidence="11 12">GH-19</strain>
    </source>
</reference>
<dbReference type="SMART" id="SM00149">
    <property type="entry name" value="PLCYc"/>
    <property type="match status" value="1"/>
</dbReference>
<feature type="region of interest" description="Disordered" evidence="7">
    <location>
        <begin position="589"/>
        <end position="645"/>
    </location>
</feature>
<dbReference type="SUPFAM" id="SSF49562">
    <property type="entry name" value="C2 domain (Calcium/lipid-binding domain, CaLB)"/>
    <property type="match status" value="1"/>
</dbReference>
<dbReference type="PANTHER" id="PTHR10336:SF36">
    <property type="entry name" value="1-PHOSPHATIDYLINOSITOL 4,5-BISPHOSPHATE PHOSPHODIESTERASE BETA-4"/>
    <property type="match status" value="1"/>
</dbReference>
<dbReference type="Gene3D" id="1.10.238.10">
    <property type="entry name" value="EF-hand"/>
    <property type="match status" value="1"/>
</dbReference>
<feature type="compositionally biased region" description="Polar residues" evidence="7">
    <location>
        <begin position="29"/>
        <end position="45"/>
    </location>
</feature>
<organism evidence="11 12">
    <name type="scientific">Marasmiellus scandens</name>
    <dbReference type="NCBI Taxonomy" id="2682957"/>
    <lineage>
        <taxon>Eukaryota</taxon>
        <taxon>Fungi</taxon>
        <taxon>Dikarya</taxon>
        <taxon>Basidiomycota</taxon>
        <taxon>Agaricomycotina</taxon>
        <taxon>Agaricomycetes</taxon>
        <taxon>Agaricomycetidae</taxon>
        <taxon>Agaricales</taxon>
        <taxon>Marasmiineae</taxon>
        <taxon>Omphalotaceae</taxon>
        <taxon>Marasmiellus</taxon>
    </lineage>
</organism>
<feature type="compositionally biased region" description="Low complexity" evidence="7">
    <location>
        <begin position="945"/>
        <end position="955"/>
    </location>
</feature>
<dbReference type="InterPro" id="IPR001711">
    <property type="entry name" value="PLipase_C_Pinositol-sp_Y"/>
</dbReference>
<evidence type="ECO:0000256" key="7">
    <source>
        <dbReference type="SAM" id="MobiDB-lite"/>
    </source>
</evidence>
<dbReference type="EC" id="3.1.4.11" evidence="1 6"/>
<dbReference type="Gene3D" id="2.30.29.30">
    <property type="entry name" value="Pleckstrin-homology domain (PH domain)/Phosphotyrosine-binding domain (PTB)"/>
    <property type="match status" value="1"/>
</dbReference>
<dbReference type="Pfam" id="PF00168">
    <property type="entry name" value="C2"/>
    <property type="match status" value="2"/>
</dbReference>
<dbReference type="InterPro" id="IPR000008">
    <property type="entry name" value="C2_dom"/>
</dbReference>
<dbReference type="InterPro" id="IPR001192">
    <property type="entry name" value="PI-PLC_fam"/>
</dbReference>
<dbReference type="SUPFAM" id="SSF47473">
    <property type="entry name" value="EF-hand"/>
    <property type="match status" value="1"/>
</dbReference>
<feature type="region of interest" description="Disordered" evidence="7">
    <location>
        <begin position="724"/>
        <end position="744"/>
    </location>
</feature>
<evidence type="ECO:0000256" key="1">
    <source>
        <dbReference type="ARBA" id="ARBA00012368"/>
    </source>
</evidence>
<comment type="caution">
    <text evidence="11">The sequence shown here is derived from an EMBL/GenBank/DDBJ whole genome shotgun (WGS) entry which is preliminary data.</text>
</comment>
<evidence type="ECO:0000313" key="11">
    <source>
        <dbReference type="EMBL" id="KAK7472912.1"/>
    </source>
</evidence>